<evidence type="ECO:0000313" key="2">
    <source>
        <dbReference type="EMBL" id="KZT52023.1"/>
    </source>
</evidence>
<gene>
    <name evidence="2" type="ORF">CALCODRAFT_487456</name>
</gene>
<keyword evidence="1" id="KW-1133">Transmembrane helix</keyword>
<proteinExistence type="predicted"/>
<keyword evidence="1" id="KW-0472">Membrane</keyword>
<evidence type="ECO:0000313" key="3">
    <source>
        <dbReference type="Proteomes" id="UP000076842"/>
    </source>
</evidence>
<accession>A0A165D457</accession>
<protein>
    <submittedName>
        <fullName evidence="2">Uncharacterized protein</fullName>
    </submittedName>
</protein>
<dbReference type="EMBL" id="KV424081">
    <property type="protein sequence ID" value="KZT52023.1"/>
    <property type="molecule type" value="Genomic_DNA"/>
</dbReference>
<dbReference type="AlphaFoldDB" id="A0A165D457"/>
<keyword evidence="1" id="KW-0812">Transmembrane</keyword>
<sequence length="91" mass="9434">MASLLDALLGFLSSIFNAILSVLEAAFALLQSLVKVPVELVRAAWHALTATLGGVVGLVTGNLLVFLIIGAVVAYMVMNRTRAPGKGKAKA</sequence>
<organism evidence="2 3">
    <name type="scientific">Calocera cornea HHB12733</name>
    <dbReference type="NCBI Taxonomy" id="1353952"/>
    <lineage>
        <taxon>Eukaryota</taxon>
        <taxon>Fungi</taxon>
        <taxon>Dikarya</taxon>
        <taxon>Basidiomycota</taxon>
        <taxon>Agaricomycotina</taxon>
        <taxon>Dacrymycetes</taxon>
        <taxon>Dacrymycetales</taxon>
        <taxon>Dacrymycetaceae</taxon>
        <taxon>Calocera</taxon>
    </lineage>
</organism>
<feature type="transmembrane region" description="Helical" evidence="1">
    <location>
        <begin position="7"/>
        <end position="30"/>
    </location>
</feature>
<dbReference type="OrthoDB" id="3387644at2759"/>
<feature type="transmembrane region" description="Helical" evidence="1">
    <location>
        <begin position="50"/>
        <end position="78"/>
    </location>
</feature>
<dbReference type="Proteomes" id="UP000076842">
    <property type="component" value="Unassembled WGS sequence"/>
</dbReference>
<reference evidence="2 3" key="1">
    <citation type="journal article" date="2016" name="Mol. Biol. Evol.">
        <title>Comparative Genomics of Early-Diverging Mushroom-Forming Fungi Provides Insights into the Origins of Lignocellulose Decay Capabilities.</title>
        <authorList>
            <person name="Nagy L.G."/>
            <person name="Riley R."/>
            <person name="Tritt A."/>
            <person name="Adam C."/>
            <person name="Daum C."/>
            <person name="Floudas D."/>
            <person name="Sun H."/>
            <person name="Yadav J.S."/>
            <person name="Pangilinan J."/>
            <person name="Larsson K.H."/>
            <person name="Matsuura K."/>
            <person name="Barry K."/>
            <person name="Labutti K."/>
            <person name="Kuo R."/>
            <person name="Ohm R.A."/>
            <person name="Bhattacharya S.S."/>
            <person name="Shirouzu T."/>
            <person name="Yoshinaga Y."/>
            <person name="Martin F.M."/>
            <person name="Grigoriev I.V."/>
            <person name="Hibbett D.S."/>
        </authorList>
    </citation>
    <scope>NUCLEOTIDE SEQUENCE [LARGE SCALE GENOMIC DNA]</scope>
    <source>
        <strain evidence="2 3">HHB12733</strain>
    </source>
</reference>
<name>A0A165D457_9BASI</name>
<dbReference type="InParanoid" id="A0A165D457"/>
<keyword evidence="3" id="KW-1185">Reference proteome</keyword>
<evidence type="ECO:0000256" key="1">
    <source>
        <dbReference type="SAM" id="Phobius"/>
    </source>
</evidence>